<dbReference type="CDD" id="cd06456">
    <property type="entry name" value="M3A_DCP"/>
    <property type="match status" value="1"/>
</dbReference>
<proteinExistence type="inferred from homology"/>
<dbReference type="InterPro" id="IPR024079">
    <property type="entry name" value="MetalloPept_cat_dom_sf"/>
</dbReference>
<dbReference type="Proteomes" id="UP001238179">
    <property type="component" value="Chromosome"/>
</dbReference>
<name>A0AA48K9Y9_9BACT</name>
<comment type="similarity">
    <text evidence="1 7">Belongs to the peptidase M3 family.</text>
</comment>
<evidence type="ECO:0000259" key="8">
    <source>
        <dbReference type="Pfam" id="PF01432"/>
    </source>
</evidence>
<keyword evidence="4 7" id="KW-0378">Hydrolase</keyword>
<dbReference type="FunFam" id="3.40.390.10:FF:000009">
    <property type="entry name" value="Oligopeptidase A"/>
    <property type="match status" value="1"/>
</dbReference>
<dbReference type="PANTHER" id="PTHR43660:SF1">
    <property type="entry name" value="DIPEPTIDYL CARBOXYPEPTIDASE"/>
    <property type="match status" value="1"/>
</dbReference>
<dbReference type="InterPro" id="IPR034005">
    <property type="entry name" value="M3A_DCP"/>
</dbReference>
<evidence type="ECO:0000313" key="10">
    <source>
        <dbReference type="Proteomes" id="UP001238179"/>
    </source>
</evidence>
<dbReference type="AlphaFoldDB" id="A0AA48K9Y9"/>
<dbReference type="PANTHER" id="PTHR43660">
    <property type="entry name" value="DIPEPTIDYL CARBOXYPEPTIDASE"/>
    <property type="match status" value="1"/>
</dbReference>
<keyword evidence="10" id="KW-1185">Reference proteome</keyword>
<organism evidence="9 10">
    <name type="scientific">Mesoterricola silvestris</name>
    <dbReference type="NCBI Taxonomy" id="2927979"/>
    <lineage>
        <taxon>Bacteria</taxon>
        <taxon>Pseudomonadati</taxon>
        <taxon>Acidobacteriota</taxon>
        <taxon>Holophagae</taxon>
        <taxon>Holophagales</taxon>
        <taxon>Holophagaceae</taxon>
        <taxon>Mesoterricola</taxon>
    </lineage>
</organism>
<feature type="domain" description="Peptidase M3A/M3B catalytic" evidence="8">
    <location>
        <begin position="259"/>
        <end position="706"/>
    </location>
</feature>
<dbReference type="Gene3D" id="3.40.390.10">
    <property type="entry name" value="Collagenase (Catalytic Domain)"/>
    <property type="match status" value="1"/>
</dbReference>
<dbReference type="GO" id="GO:0046872">
    <property type="term" value="F:metal ion binding"/>
    <property type="evidence" value="ECO:0007669"/>
    <property type="project" value="UniProtKB-UniRule"/>
</dbReference>
<evidence type="ECO:0000256" key="1">
    <source>
        <dbReference type="ARBA" id="ARBA00006040"/>
    </source>
</evidence>
<keyword evidence="5 7" id="KW-0862">Zinc</keyword>
<dbReference type="InterPro" id="IPR024077">
    <property type="entry name" value="Neurolysin/TOP_dom2"/>
</dbReference>
<dbReference type="InterPro" id="IPR001567">
    <property type="entry name" value="Pept_M3A_M3B_dom"/>
</dbReference>
<comment type="cofactor">
    <cofactor evidence="7">
        <name>Zn(2+)</name>
        <dbReference type="ChEBI" id="CHEBI:29105"/>
    </cofactor>
    <text evidence="7">Binds 1 zinc ion.</text>
</comment>
<protein>
    <submittedName>
        <fullName evidence="9">Peptidase M3</fullName>
    </submittedName>
</protein>
<evidence type="ECO:0000256" key="2">
    <source>
        <dbReference type="ARBA" id="ARBA00022670"/>
    </source>
</evidence>
<accession>A0AA48K9Y9</accession>
<gene>
    <name evidence="9" type="ORF">METEAL_01620</name>
</gene>
<evidence type="ECO:0000256" key="4">
    <source>
        <dbReference type="ARBA" id="ARBA00022801"/>
    </source>
</evidence>
<keyword evidence="6 7" id="KW-0482">Metalloprotease</keyword>
<dbReference type="GO" id="GO:0006508">
    <property type="term" value="P:proteolysis"/>
    <property type="evidence" value="ECO:0007669"/>
    <property type="project" value="UniProtKB-KW"/>
</dbReference>
<sequence>MSIRNRLSLGLVPILAVAAMPLRPEQPMKPTLQALLAPWKGPFGGVPPWDQVKSGDFVQAFDLAMADQRKAIKAIVDNPAAPTFENTIAALERSSRMLDRVNILTGVHFSTLKTGDVPRIEAEVNPKLAAFADEITQNAGLFKRIDAVYAGLGKASLTPEQKRLTWLYRTNFVRAGALLDPAQKKRIQEINQELATVNTRFAQNVVAEESELFTVIDSEAGLAGLSADYKAGAARAAEARGLKGKWVINNTRSAMEPFLSYAENRALREKVWRAYVNRGDNGDARDNKANITRILQLRYERARLLGYKSHAHWSVELSMAKTPERAVALMEAVWKPGVAQVKADVAEMQAIVDKEGGAFKLAAWDYRFYAEKLRKAKYDLDLNEVQPYMQLDKLREGMFWAAGKCYGLRFTPVQGLPVQHPDVKVWEVKDAKGAHVALWYFDPFARAGKSSGAWMNEYRTQQRFDGETSPIVSNNSNFTKGAPGEPVLISFDDAQTMFHEFGHALHGMLSNCTYPGVSGTNTARDFVEFPSQINEHFFLTPEVLNTYAVHYKTGKPIPQELVARIKKAAKFNEGFVTMEYLASAVIDMKFHLAGGGPIDPAKFEKEELARLGMPEEIVMRHRPTQFNHIFSSDGYSAGYYAYLWADALTADAWEAFLEGKGPWDAAVAARLKATVLSVGNTVDPADAFRAFRGRDVNTDALMRKRGFLK</sequence>
<dbReference type="Gene3D" id="1.10.1370.10">
    <property type="entry name" value="Neurolysin, domain 3"/>
    <property type="match status" value="1"/>
</dbReference>
<keyword evidence="2 7" id="KW-0645">Protease</keyword>
<keyword evidence="3 7" id="KW-0479">Metal-binding</keyword>
<dbReference type="RefSeq" id="WP_316413885.1">
    <property type="nucleotide sequence ID" value="NZ_AP027080.1"/>
</dbReference>
<evidence type="ECO:0000256" key="5">
    <source>
        <dbReference type="ARBA" id="ARBA00022833"/>
    </source>
</evidence>
<dbReference type="InterPro" id="IPR045090">
    <property type="entry name" value="Pept_M3A_M3B"/>
</dbReference>
<dbReference type="KEGG" id="msil:METEAL_01620"/>
<evidence type="ECO:0000256" key="7">
    <source>
        <dbReference type="RuleBase" id="RU003435"/>
    </source>
</evidence>
<reference evidence="10" key="1">
    <citation type="journal article" date="2023" name="Int. J. Syst. Evol. Microbiol.">
        <title>Mesoterricola silvestris gen. nov., sp. nov., Mesoterricola sediminis sp. nov., Geothrix oryzae sp. nov., Geothrix edaphica sp. nov., Geothrix rubra sp. nov., and Geothrix limicola sp. nov., six novel members of Acidobacteriota isolated from soils.</title>
        <authorList>
            <person name="Itoh H."/>
            <person name="Sugisawa Y."/>
            <person name="Mise K."/>
            <person name="Xu Z."/>
            <person name="Kuniyasu M."/>
            <person name="Ushijima N."/>
            <person name="Kawano K."/>
            <person name="Kobayashi E."/>
            <person name="Shiratori Y."/>
            <person name="Masuda Y."/>
            <person name="Senoo K."/>
        </authorList>
    </citation>
    <scope>NUCLEOTIDE SEQUENCE [LARGE SCALE GENOMIC DNA]</scope>
    <source>
        <strain evidence="10">W79</strain>
    </source>
</reference>
<evidence type="ECO:0000256" key="6">
    <source>
        <dbReference type="ARBA" id="ARBA00023049"/>
    </source>
</evidence>
<dbReference type="Pfam" id="PF01432">
    <property type="entry name" value="Peptidase_M3"/>
    <property type="match status" value="1"/>
</dbReference>
<dbReference type="GO" id="GO:0004222">
    <property type="term" value="F:metalloendopeptidase activity"/>
    <property type="evidence" value="ECO:0007669"/>
    <property type="project" value="InterPro"/>
</dbReference>
<dbReference type="EMBL" id="AP027080">
    <property type="protein sequence ID" value="BDU70988.1"/>
    <property type="molecule type" value="Genomic_DNA"/>
</dbReference>
<dbReference type="GO" id="GO:0005829">
    <property type="term" value="C:cytosol"/>
    <property type="evidence" value="ECO:0007669"/>
    <property type="project" value="TreeGrafter"/>
</dbReference>
<evidence type="ECO:0000256" key="3">
    <source>
        <dbReference type="ARBA" id="ARBA00022723"/>
    </source>
</evidence>
<dbReference type="GO" id="GO:0004180">
    <property type="term" value="F:carboxypeptidase activity"/>
    <property type="evidence" value="ECO:0007669"/>
    <property type="project" value="TreeGrafter"/>
</dbReference>
<dbReference type="SUPFAM" id="SSF55486">
    <property type="entry name" value="Metalloproteases ('zincins'), catalytic domain"/>
    <property type="match status" value="1"/>
</dbReference>
<evidence type="ECO:0000313" key="9">
    <source>
        <dbReference type="EMBL" id="BDU70988.1"/>
    </source>
</evidence>